<dbReference type="AlphaFoldDB" id="A0A1T4K0D5"/>
<name>A0A1T4K0D5_9BACT</name>
<sequence length="195" mass="22105">MQNIQEELKTAQHRYFLEMENHAKLLKEISLLDDRVDDATRQINLIDARIKSLTEQRSVLHADIVAGNQPINAADKIGDQLAQARRQAADYDEILLLTRQTLESKRRDQLESKLGNKKSAVYAAAAKLMLAELTPALQKAVAIYSAGLPYYVTDRHQHIKDFVTDACFTHEENTRPFLLEAEQLYLTPEGAQQCS</sequence>
<organism evidence="2 3">
    <name type="scientific">Trichlorobacter thiogenes</name>
    <dbReference type="NCBI Taxonomy" id="115783"/>
    <lineage>
        <taxon>Bacteria</taxon>
        <taxon>Pseudomonadati</taxon>
        <taxon>Thermodesulfobacteriota</taxon>
        <taxon>Desulfuromonadia</taxon>
        <taxon>Geobacterales</taxon>
        <taxon>Geobacteraceae</taxon>
        <taxon>Trichlorobacter</taxon>
    </lineage>
</organism>
<dbReference type="RefSeq" id="WP_078788531.1">
    <property type="nucleotide sequence ID" value="NZ_FUWR01000001.1"/>
</dbReference>
<evidence type="ECO:0000313" key="2">
    <source>
        <dbReference type="EMBL" id="SJZ35745.1"/>
    </source>
</evidence>
<dbReference type="Proteomes" id="UP000190102">
    <property type="component" value="Unassembled WGS sequence"/>
</dbReference>
<dbReference type="STRING" id="115783.SAMN02745119_00219"/>
<keyword evidence="1" id="KW-0175">Coiled coil</keyword>
<gene>
    <name evidence="2" type="ORF">SAMN02745119_00219</name>
</gene>
<reference evidence="3" key="1">
    <citation type="submission" date="2017-02" db="EMBL/GenBank/DDBJ databases">
        <authorList>
            <person name="Varghese N."/>
            <person name="Submissions S."/>
        </authorList>
    </citation>
    <scope>NUCLEOTIDE SEQUENCE [LARGE SCALE GENOMIC DNA]</scope>
    <source>
        <strain evidence="3">ATCC BAA-34</strain>
    </source>
</reference>
<proteinExistence type="predicted"/>
<keyword evidence="3" id="KW-1185">Reference proteome</keyword>
<dbReference type="EMBL" id="FUWR01000001">
    <property type="protein sequence ID" value="SJZ35745.1"/>
    <property type="molecule type" value="Genomic_DNA"/>
</dbReference>
<feature type="coiled-coil region" evidence="1">
    <location>
        <begin position="22"/>
        <end position="56"/>
    </location>
</feature>
<accession>A0A1T4K0D5</accession>
<dbReference type="OrthoDB" id="9944643at2"/>
<evidence type="ECO:0000256" key="1">
    <source>
        <dbReference type="SAM" id="Coils"/>
    </source>
</evidence>
<evidence type="ECO:0000313" key="3">
    <source>
        <dbReference type="Proteomes" id="UP000190102"/>
    </source>
</evidence>
<protein>
    <submittedName>
        <fullName evidence="2">Uncharacterized protein</fullName>
    </submittedName>
</protein>